<comment type="function">
    <text evidence="8">Core component of nucleosome. Nucleosomes wrap and compact DNA into chromatin, limiting DNA accessibility to the cellular machineries which require DNA as a template. Histones thereby play a central role in transcription regulation, DNA repair, DNA replication and chromosomal stability. DNA accessibility is regulated via a complex set of post-translational modifications of histones, also called histone code, and nucleosome remodeling.</text>
</comment>
<comment type="caution">
    <text evidence="10">The sequence shown here is derived from an EMBL/GenBank/DDBJ whole genome shotgun (WGS) entry which is preliminary data.</text>
</comment>
<dbReference type="GO" id="GO:0005634">
    <property type="term" value="C:nucleus"/>
    <property type="evidence" value="ECO:0007669"/>
    <property type="project" value="UniProtKB-SubCell"/>
</dbReference>
<dbReference type="PANTHER" id="PTHR10484">
    <property type="entry name" value="HISTONE H4"/>
    <property type="match status" value="1"/>
</dbReference>
<proteinExistence type="inferred from homology"/>
<dbReference type="Pfam" id="PF00125">
    <property type="entry name" value="Histone"/>
    <property type="match status" value="1"/>
</dbReference>
<dbReference type="PRINTS" id="PR00623">
    <property type="entry name" value="HISTONEH4"/>
</dbReference>
<dbReference type="STRING" id="1035309.A0A2C5X303"/>
<keyword evidence="11" id="KW-1185">Reference proteome</keyword>
<dbReference type="GO" id="GO:0030527">
    <property type="term" value="F:structural constituent of chromatin"/>
    <property type="evidence" value="ECO:0007669"/>
    <property type="project" value="InterPro"/>
</dbReference>
<evidence type="ECO:0000313" key="10">
    <source>
        <dbReference type="EMBL" id="PHH52835.1"/>
    </source>
</evidence>
<keyword evidence="6 8" id="KW-0539">Nucleus</keyword>
<comment type="subunit">
    <text evidence="8">The nucleosome is a histone octamer containing two molecules each of H2A, H2B, H3 and H4 assembled in one H3-H4 heterotetramer and two H2A-H2B heterodimers. The octamer wraps approximately 147 bp of DNA.</text>
</comment>
<dbReference type="GO" id="GO:0000786">
    <property type="term" value="C:nucleosome"/>
    <property type="evidence" value="ECO:0007669"/>
    <property type="project" value="UniProtKB-KW"/>
</dbReference>
<dbReference type="Proteomes" id="UP000222788">
    <property type="component" value="Unassembled WGS sequence"/>
</dbReference>
<dbReference type="InterPro" id="IPR009072">
    <property type="entry name" value="Histone-fold"/>
</dbReference>
<organism evidence="10 11">
    <name type="scientific">Ceratocystis fimbriata CBS 114723</name>
    <dbReference type="NCBI Taxonomy" id="1035309"/>
    <lineage>
        <taxon>Eukaryota</taxon>
        <taxon>Fungi</taxon>
        <taxon>Dikarya</taxon>
        <taxon>Ascomycota</taxon>
        <taxon>Pezizomycotina</taxon>
        <taxon>Sordariomycetes</taxon>
        <taxon>Hypocreomycetidae</taxon>
        <taxon>Microascales</taxon>
        <taxon>Ceratocystidaceae</taxon>
        <taxon>Ceratocystis</taxon>
    </lineage>
</organism>
<dbReference type="CDD" id="cd22912">
    <property type="entry name" value="HFD_H4"/>
    <property type="match status" value="1"/>
</dbReference>
<keyword evidence="5 8" id="KW-0238">DNA-binding</keyword>
<dbReference type="Gene3D" id="1.10.20.10">
    <property type="entry name" value="Histone, subunit A"/>
    <property type="match status" value="1"/>
</dbReference>
<evidence type="ECO:0000313" key="11">
    <source>
        <dbReference type="Proteomes" id="UP000222788"/>
    </source>
</evidence>
<dbReference type="SUPFAM" id="SSF47113">
    <property type="entry name" value="Histone-fold"/>
    <property type="match status" value="1"/>
</dbReference>
<keyword evidence="7 8" id="KW-0544">Nucleosome core</keyword>
<feature type="domain" description="Core Histone H2A/H2B/H3" evidence="9">
    <location>
        <begin position="31"/>
        <end position="96"/>
    </location>
</feature>
<accession>A0A2C5X303</accession>
<name>A0A2C5X303_9PEZI</name>
<reference evidence="10 11" key="2">
    <citation type="journal article" date="2013" name="IMA Fungus">
        <title>IMA Genome-F 1: Ceratocystis fimbriata: Draft nuclear genome sequence for the plant pathogen, Ceratocystis fimbriata.</title>
        <authorList>
            <person name="Wilken P.M."/>
            <person name="Steenkamp E.T."/>
            <person name="Wingfield M.J."/>
            <person name="de Beer Z.W."/>
            <person name="Wingfield B.D."/>
        </authorList>
    </citation>
    <scope>NUCLEOTIDE SEQUENCE [LARGE SCALE GENOMIC DNA]</scope>
    <source>
        <strain evidence="10 11">CBS 114723</strain>
    </source>
</reference>
<dbReference type="GO" id="GO:0003677">
    <property type="term" value="F:DNA binding"/>
    <property type="evidence" value="ECO:0007669"/>
    <property type="project" value="UniProtKB-KW"/>
</dbReference>
<sequence length="134" mass="15075">MAAKRFYGAYAEGGGKKGSNVTGGNAVHRIIQKGIARRHRRLARRGGVKRISGNIYDTVRSAIKTRLEKILREAIIRSEYCKRKTVTVQDVLHALRHQGIPVYGFDPETYTHQAHPSRARLGLVPHHSYGDFDN</sequence>
<dbReference type="InterPro" id="IPR007125">
    <property type="entry name" value="H2A/H2B/H3"/>
</dbReference>
<evidence type="ECO:0000256" key="3">
    <source>
        <dbReference type="ARBA" id="ARBA00006564"/>
    </source>
</evidence>
<keyword evidence="4 8" id="KW-0158">Chromosome</keyword>
<dbReference type="InterPro" id="IPR001951">
    <property type="entry name" value="Histone_H4"/>
</dbReference>
<evidence type="ECO:0000256" key="5">
    <source>
        <dbReference type="ARBA" id="ARBA00023125"/>
    </source>
</evidence>
<evidence type="ECO:0000256" key="8">
    <source>
        <dbReference type="RuleBase" id="RU000528"/>
    </source>
</evidence>
<gene>
    <name evidence="10" type="primary">H4</name>
    <name evidence="10" type="ORF">CFIMG_005234RA</name>
</gene>
<reference evidence="10 11" key="1">
    <citation type="journal article" date="2013" name="Fungal Biol.">
        <title>Analysis of microsatellite markers in the genome of the plant pathogen Ceratocystis fimbriata.</title>
        <authorList>
            <person name="Simpson M.C."/>
            <person name="Wilken P.M."/>
            <person name="Coetzee M.P."/>
            <person name="Wingfield M.J."/>
            <person name="Wingfield B.D."/>
        </authorList>
    </citation>
    <scope>NUCLEOTIDE SEQUENCE [LARGE SCALE GENOMIC DNA]</scope>
    <source>
        <strain evidence="10 11">CBS 114723</strain>
    </source>
</reference>
<dbReference type="OrthoDB" id="3919494at2759"/>
<dbReference type="EMBL" id="APWK03000056">
    <property type="protein sequence ID" value="PHH52835.1"/>
    <property type="molecule type" value="Genomic_DNA"/>
</dbReference>
<comment type="similarity">
    <text evidence="3 8">Belongs to the histone H4 family.</text>
</comment>
<evidence type="ECO:0000256" key="2">
    <source>
        <dbReference type="ARBA" id="ARBA00004286"/>
    </source>
</evidence>
<dbReference type="AlphaFoldDB" id="A0A2C5X303"/>
<evidence type="ECO:0000256" key="7">
    <source>
        <dbReference type="ARBA" id="ARBA00023269"/>
    </source>
</evidence>
<comment type="subcellular location">
    <subcellularLocation>
        <location evidence="2">Chromosome</location>
    </subcellularLocation>
    <subcellularLocation>
        <location evidence="1">Nucleus</location>
    </subcellularLocation>
</comment>
<evidence type="ECO:0000256" key="1">
    <source>
        <dbReference type="ARBA" id="ARBA00004123"/>
    </source>
</evidence>
<evidence type="ECO:0000259" key="9">
    <source>
        <dbReference type="Pfam" id="PF00125"/>
    </source>
</evidence>
<dbReference type="GO" id="GO:0046982">
    <property type="term" value="F:protein heterodimerization activity"/>
    <property type="evidence" value="ECO:0007669"/>
    <property type="project" value="InterPro"/>
</dbReference>
<evidence type="ECO:0000256" key="6">
    <source>
        <dbReference type="ARBA" id="ARBA00023242"/>
    </source>
</evidence>
<evidence type="ECO:0000256" key="4">
    <source>
        <dbReference type="ARBA" id="ARBA00022454"/>
    </source>
</evidence>
<protein>
    <recommendedName>
        <fullName evidence="8">Histone H4</fullName>
    </recommendedName>
</protein>
<dbReference type="SMART" id="SM00417">
    <property type="entry name" value="H4"/>
    <property type="match status" value="1"/>
</dbReference>